<dbReference type="Proteomes" id="UP000321857">
    <property type="component" value="Chromosome"/>
</dbReference>
<keyword evidence="2" id="KW-1133">Transmembrane helix</keyword>
<feature type="compositionally biased region" description="Low complexity" evidence="1">
    <location>
        <begin position="194"/>
        <end position="204"/>
    </location>
</feature>
<feature type="compositionally biased region" description="Pro residues" evidence="1">
    <location>
        <begin position="163"/>
        <end position="175"/>
    </location>
</feature>
<name>A0A516IPR3_9SPHN</name>
<dbReference type="RefSeq" id="WP_147493370.1">
    <property type="nucleotide sequence ID" value="NZ_CP041659.1"/>
</dbReference>
<proteinExistence type="predicted"/>
<organism evidence="3 4">
    <name type="scientific">Sphingomonas xanthus</name>
    <dbReference type="NCBI Taxonomy" id="2594473"/>
    <lineage>
        <taxon>Bacteria</taxon>
        <taxon>Pseudomonadati</taxon>
        <taxon>Pseudomonadota</taxon>
        <taxon>Alphaproteobacteria</taxon>
        <taxon>Sphingomonadales</taxon>
        <taxon>Sphingomonadaceae</taxon>
        <taxon>Sphingomonas</taxon>
    </lineage>
</organism>
<feature type="transmembrane region" description="Helical" evidence="2">
    <location>
        <begin position="12"/>
        <end position="31"/>
    </location>
</feature>
<keyword evidence="2" id="KW-0472">Membrane</keyword>
<reference evidence="3 4" key="1">
    <citation type="submission" date="2019-07" db="EMBL/GenBank/DDBJ databases">
        <title>Sphingomonas AE3 Genome sequencing and assembly.</title>
        <authorList>
            <person name="Kim H."/>
        </authorList>
    </citation>
    <scope>NUCLEOTIDE SEQUENCE [LARGE SCALE GENOMIC DNA]</scope>
    <source>
        <strain evidence="3 4">AE3</strain>
    </source>
</reference>
<evidence type="ECO:0000256" key="1">
    <source>
        <dbReference type="SAM" id="MobiDB-lite"/>
    </source>
</evidence>
<protein>
    <submittedName>
        <fullName evidence="3">Uncharacterized protein</fullName>
    </submittedName>
</protein>
<dbReference type="KEGG" id="sxa:FMM02_02395"/>
<evidence type="ECO:0000313" key="3">
    <source>
        <dbReference type="EMBL" id="QDP18910.1"/>
    </source>
</evidence>
<feature type="region of interest" description="Disordered" evidence="1">
    <location>
        <begin position="159"/>
        <end position="209"/>
    </location>
</feature>
<evidence type="ECO:0000313" key="4">
    <source>
        <dbReference type="Proteomes" id="UP000321857"/>
    </source>
</evidence>
<dbReference type="OrthoDB" id="7470453at2"/>
<keyword evidence="2" id="KW-0812">Transmembrane</keyword>
<evidence type="ECO:0000256" key="2">
    <source>
        <dbReference type="SAM" id="Phobius"/>
    </source>
</evidence>
<sequence>MDTPSKDSRVRNVAALAVLGVAIATAGYIIGRDSVEKQPPPAVEVPRPQPMPTPPITEAVMGRADLIALAADAADQAAGGVQVADWRVGRRFLLRMAFGCDGPVEKIETSGWSYNAEDQSLRVRVAGADWTETPWVQQRLGDLPVDSIEGYWLPRPWTSSETCPPPAPVPAPVPAPAAGDADGSGEAGKKDAHAAAVPAGAPPKALSPARTSSLGIATFSDPDASRVGQRRGRPLEIVQRVPPEQVPQSGGLQLVIEGRIAAIPGGRESVLCQSAGPYLRPTCLVATAIERVAVVNPGDGKVLGEWRR</sequence>
<accession>A0A516IPR3</accession>
<dbReference type="EMBL" id="CP041659">
    <property type="protein sequence ID" value="QDP18910.1"/>
    <property type="molecule type" value="Genomic_DNA"/>
</dbReference>
<dbReference type="AlphaFoldDB" id="A0A516IPR3"/>
<gene>
    <name evidence="3" type="ORF">FMM02_02395</name>
</gene>
<keyword evidence="4" id="KW-1185">Reference proteome</keyword>